<comment type="caution">
    <text evidence="2">The sequence shown here is derived from an EMBL/GenBank/DDBJ whole genome shotgun (WGS) entry which is preliminary data.</text>
</comment>
<protein>
    <recommendedName>
        <fullName evidence="4">BTB domain-containing protein</fullName>
    </recommendedName>
</protein>
<proteinExistence type="predicted"/>
<dbReference type="EMBL" id="MU155183">
    <property type="protein sequence ID" value="KAF9481113.1"/>
    <property type="molecule type" value="Genomic_DNA"/>
</dbReference>
<keyword evidence="3" id="KW-1185">Reference proteome</keyword>
<reference evidence="2" key="1">
    <citation type="submission" date="2020-11" db="EMBL/GenBank/DDBJ databases">
        <authorList>
            <consortium name="DOE Joint Genome Institute"/>
            <person name="Ahrendt S."/>
            <person name="Riley R."/>
            <person name="Andreopoulos W."/>
            <person name="Labutti K."/>
            <person name="Pangilinan J."/>
            <person name="Ruiz-Duenas F.J."/>
            <person name="Barrasa J.M."/>
            <person name="Sanchez-Garcia M."/>
            <person name="Camarero S."/>
            <person name="Miyauchi S."/>
            <person name="Serrano A."/>
            <person name="Linde D."/>
            <person name="Babiker R."/>
            <person name="Drula E."/>
            <person name="Ayuso-Fernandez I."/>
            <person name="Pacheco R."/>
            <person name="Padilla G."/>
            <person name="Ferreira P."/>
            <person name="Barriuso J."/>
            <person name="Kellner H."/>
            <person name="Castanera R."/>
            <person name="Alfaro M."/>
            <person name="Ramirez L."/>
            <person name="Pisabarro A.G."/>
            <person name="Kuo A."/>
            <person name="Tritt A."/>
            <person name="Lipzen A."/>
            <person name="He G."/>
            <person name="Yan M."/>
            <person name="Ng V."/>
            <person name="Cullen D."/>
            <person name="Martin F."/>
            <person name="Rosso M.-N."/>
            <person name="Henrissat B."/>
            <person name="Hibbett D."/>
            <person name="Martinez A.T."/>
            <person name="Grigoriev I.V."/>
        </authorList>
    </citation>
    <scope>NUCLEOTIDE SEQUENCE</scope>
    <source>
        <strain evidence="2">CIRM-BRFM 674</strain>
    </source>
</reference>
<gene>
    <name evidence="2" type="ORF">BDN70DRAFT_876715</name>
</gene>
<accession>A0A9P5Z472</accession>
<dbReference type="Proteomes" id="UP000807469">
    <property type="component" value="Unassembled WGS sequence"/>
</dbReference>
<dbReference type="OrthoDB" id="2923697at2759"/>
<evidence type="ECO:0000256" key="1">
    <source>
        <dbReference type="SAM" id="MobiDB-lite"/>
    </source>
</evidence>
<dbReference type="AlphaFoldDB" id="A0A9P5Z472"/>
<organism evidence="2 3">
    <name type="scientific">Pholiota conissans</name>
    <dbReference type="NCBI Taxonomy" id="109636"/>
    <lineage>
        <taxon>Eukaryota</taxon>
        <taxon>Fungi</taxon>
        <taxon>Dikarya</taxon>
        <taxon>Basidiomycota</taxon>
        <taxon>Agaricomycotina</taxon>
        <taxon>Agaricomycetes</taxon>
        <taxon>Agaricomycetidae</taxon>
        <taxon>Agaricales</taxon>
        <taxon>Agaricineae</taxon>
        <taxon>Strophariaceae</taxon>
        <taxon>Pholiota</taxon>
    </lineage>
</organism>
<evidence type="ECO:0008006" key="4">
    <source>
        <dbReference type="Google" id="ProtNLM"/>
    </source>
</evidence>
<sequence>MPTATPSRIFIILDDSTVREARDRQEEKRPNKRVRVDSDEEDAQDSYGSHNAKGPVERDPVYFKEDELANCVVRVRGWLFKIQADMLSCSPTMNSYLQDHIRRYGMPTEEKPFLCPNPLPTVDEYRAFLWALYATFDELSEPIHTNEELERLSHIITINKKFDIPKMHDWAVEMLHKTANNHVFMQSCSSASLALLVDTAKSNHKKYGKVLDATVKAWCNRVWDKTTPSVPAMQTADKHDLPELVGTAYYVHVQDMHDRQTSFTERGAAKIRVDLKLNNGQVMRLLTGYWSLVSLWERHRVKPLELPKGKSCSDKKHIECMANWNRRWISAVGWRRILDLSSADILGLLECLRDQLLNDDDLKAALEPECRLAGLEAIRALRTKTKEGLADHFFACV</sequence>
<evidence type="ECO:0000313" key="2">
    <source>
        <dbReference type="EMBL" id="KAF9481113.1"/>
    </source>
</evidence>
<feature type="compositionally biased region" description="Basic and acidic residues" evidence="1">
    <location>
        <begin position="20"/>
        <end position="37"/>
    </location>
</feature>
<evidence type="ECO:0000313" key="3">
    <source>
        <dbReference type="Proteomes" id="UP000807469"/>
    </source>
</evidence>
<feature type="region of interest" description="Disordered" evidence="1">
    <location>
        <begin position="20"/>
        <end position="56"/>
    </location>
</feature>
<name>A0A9P5Z472_9AGAR</name>